<dbReference type="OrthoDB" id="7064009at2"/>
<evidence type="ECO:0000256" key="1">
    <source>
        <dbReference type="ARBA" id="ARBA00006484"/>
    </source>
</evidence>
<dbReference type="SUPFAM" id="SSF51735">
    <property type="entry name" value="NAD(P)-binding Rossmann-fold domains"/>
    <property type="match status" value="1"/>
</dbReference>
<dbReference type="GO" id="GO:0008202">
    <property type="term" value="P:steroid metabolic process"/>
    <property type="evidence" value="ECO:0007669"/>
    <property type="project" value="UniProtKB-KW"/>
</dbReference>
<dbReference type="Gene3D" id="3.40.50.720">
    <property type="entry name" value="NAD(P)-binding Rossmann-like Domain"/>
    <property type="match status" value="1"/>
</dbReference>
<dbReference type="Proteomes" id="UP000007842">
    <property type="component" value="Plasmid pSCATT"/>
</dbReference>
<keyword evidence="4" id="KW-0443">Lipid metabolism</keyword>
<dbReference type="PATRIC" id="fig|1003195.11.peg.1386"/>
<dbReference type="KEGG" id="sct:SCAT_p1433"/>
<geneLocation type="plasmid" evidence="6 7">
    <name>pSCATT</name>
</geneLocation>
<evidence type="ECO:0000256" key="3">
    <source>
        <dbReference type="ARBA" id="ARBA00023027"/>
    </source>
</evidence>
<dbReference type="RefSeq" id="WP_014151880.1">
    <property type="nucleotide sequence ID" value="NC_016113.1"/>
</dbReference>
<dbReference type="InterPro" id="IPR002347">
    <property type="entry name" value="SDR_fam"/>
</dbReference>
<dbReference type="InterPro" id="IPR020904">
    <property type="entry name" value="Sc_DH/Rdtase_CS"/>
</dbReference>
<protein>
    <submittedName>
        <fullName evidence="6">Short-chain alcohol dehydrogenase/reductase</fullName>
    </submittedName>
</protein>
<keyword evidence="3" id="KW-0520">NAD</keyword>
<keyword evidence="6" id="KW-0614">Plasmid</keyword>
<dbReference type="PANTHER" id="PTHR43180">
    <property type="entry name" value="3-OXOACYL-(ACYL-CARRIER-PROTEIN) REDUCTASE (AFU_ORTHOLOGUE AFUA_6G11210)"/>
    <property type="match status" value="1"/>
</dbReference>
<evidence type="ECO:0000256" key="2">
    <source>
        <dbReference type="ARBA" id="ARBA00023002"/>
    </source>
</evidence>
<dbReference type="EMBL" id="CP003229">
    <property type="protein sequence ID" value="AEW98486.1"/>
    <property type="molecule type" value="Genomic_DNA"/>
</dbReference>
<dbReference type="Pfam" id="PF13561">
    <property type="entry name" value="adh_short_C2"/>
    <property type="match status" value="1"/>
</dbReference>
<dbReference type="AlphaFoldDB" id="F8JKM3"/>
<comment type="similarity">
    <text evidence="1">Belongs to the short-chain dehydrogenases/reductases (SDR) family.</text>
</comment>
<dbReference type="GO" id="GO:0016491">
    <property type="term" value="F:oxidoreductase activity"/>
    <property type="evidence" value="ECO:0007669"/>
    <property type="project" value="UniProtKB-KW"/>
</dbReference>
<keyword evidence="2" id="KW-0560">Oxidoreductase</keyword>
<sequence>MKSLEGKVAVVTGATSGIGARIAELFVAEGARVVLAGRREREGEERAAALGSSASFVRCDVSVEADVEALVGHAVERHGRLDVMVNNAGGPGNMASVTDFDAEVFARTLSVHVTGVMLGIKHAGRQMVAQGSGSIVNVASLAGKIAGWSGLDYSTAKAAVLHLTRCAAIDLGEHGVRVNSVSPGFVPTGIFAKGAGVEASAADASADSAVAVFETLMKDSQPIFRTISTDDIAAAALWFASDASRLVTGQDVGVDGGVSAGRPASVSRADRERIRGLLS</sequence>
<dbReference type="HOGENOM" id="CLU_010194_1_0_11"/>
<dbReference type="PRINTS" id="PR00081">
    <property type="entry name" value="GDHRDH"/>
</dbReference>
<evidence type="ECO:0000256" key="4">
    <source>
        <dbReference type="ARBA" id="ARBA00023098"/>
    </source>
</evidence>
<name>F8JKM3_STREN</name>
<gene>
    <name evidence="6" type="ordered locus">SCATT_p02930</name>
</gene>
<dbReference type="KEGG" id="scy:SCATT_p02930"/>
<organism evidence="6 7">
    <name type="scientific">Streptantibioticus cattleyicolor (strain ATCC 35852 / DSM 46488 / JCM 4925 / NBRC 14057 / NRRL 8057)</name>
    <name type="common">Streptomyces cattleya</name>
    <dbReference type="NCBI Taxonomy" id="1003195"/>
    <lineage>
        <taxon>Bacteria</taxon>
        <taxon>Bacillati</taxon>
        <taxon>Actinomycetota</taxon>
        <taxon>Actinomycetes</taxon>
        <taxon>Kitasatosporales</taxon>
        <taxon>Streptomycetaceae</taxon>
        <taxon>Streptantibioticus</taxon>
    </lineage>
</organism>
<evidence type="ECO:0000313" key="6">
    <source>
        <dbReference type="EMBL" id="AEW98486.1"/>
    </source>
</evidence>
<dbReference type="PROSITE" id="PS00061">
    <property type="entry name" value="ADH_SHORT"/>
    <property type="match status" value="1"/>
</dbReference>
<keyword evidence="7" id="KW-1185">Reference proteome</keyword>
<accession>G8XF35</accession>
<dbReference type="PANTHER" id="PTHR43180:SF28">
    <property type="entry name" value="NAD(P)-BINDING ROSSMANN-FOLD SUPERFAMILY PROTEIN"/>
    <property type="match status" value="1"/>
</dbReference>
<evidence type="ECO:0000313" key="7">
    <source>
        <dbReference type="Proteomes" id="UP000007842"/>
    </source>
</evidence>
<dbReference type="InterPro" id="IPR036291">
    <property type="entry name" value="NAD(P)-bd_dom_sf"/>
</dbReference>
<reference evidence="7" key="1">
    <citation type="submission" date="2011-12" db="EMBL/GenBank/DDBJ databases">
        <title>Complete genome sequence of Streptomyces cattleya strain DSM 46488.</title>
        <authorList>
            <person name="Ou H.-Y."/>
            <person name="Li P."/>
            <person name="Zhao C."/>
            <person name="O'Hagan D."/>
            <person name="Deng Z."/>
        </authorList>
    </citation>
    <scope>NUCLEOTIDE SEQUENCE [LARGE SCALE GENOMIC DNA]</scope>
    <source>
        <strain evidence="7">ATCC 35852 / DSM 46488 / JCM 4925 / NBRC 14057 / NRRL 8057</strain>
        <plasmid evidence="7">Plasmid pSCATT</plasmid>
    </source>
</reference>
<keyword evidence="5" id="KW-0753">Steroid metabolism</keyword>
<evidence type="ECO:0000256" key="5">
    <source>
        <dbReference type="ARBA" id="ARBA00023221"/>
    </source>
</evidence>
<accession>F8JKM3</accession>
<dbReference type="FunFam" id="3.40.50.720:FF:000084">
    <property type="entry name" value="Short-chain dehydrogenase reductase"/>
    <property type="match status" value="1"/>
</dbReference>
<dbReference type="PRINTS" id="PR00080">
    <property type="entry name" value="SDRFAMILY"/>
</dbReference>
<proteinExistence type="inferred from homology"/>